<keyword evidence="3" id="KW-1185">Reference proteome</keyword>
<dbReference type="InterPro" id="IPR036291">
    <property type="entry name" value="NAD(P)-bd_dom_sf"/>
</dbReference>
<name>A0ABV1SHS1_9RHOB</name>
<evidence type="ECO:0000313" key="3">
    <source>
        <dbReference type="Proteomes" id="UP001438953"/>
    </source>
</evidence>
<dbReference type="RefSeq" id="WP_339115435.1">
    <property type="nucleotide sequence ID" value="NZ_JAYWLC010000008.1"/>
</dbReference>
<evidence type="ECO:0000256" key="1">
    <source>
        <dbReference type="SAM" id="MobiDB-lite"/>
    </source>
</evidence>
<dbReference type="SUPFAM" id="SSF51735">
    <property type="entry name" value="NAD(P)-binding Rossmann-fold domains"/>
    <property type="match status" value="1"/>
</dbReference>
<protein>
    <recommendedName>
        <fullName evidence="4">Epimerase</fullName>
    </recommendedName>
</protein>
<evidence type="ECO:0000313" key="2">
    <source>
        <dbReference type="EMBL" id="MER5172447.1"/>
    </source>
</evidence>
<proteinExistence type="predicted"/>
<reference evidence="2 3" key="2">
    <citation type="submission" date="2024-06" db="EMBL/GenBank/DDBJ databases">
        <title>Thioclava kandeliae sp. nov. from a rhizosphere soil sample of Kandelia candel in a mangrove.</title>
        <authorList>
            <person name="Mu T."/>
        </authorList>
    </citation>
    <scope>NUCLEOTIDE SEQUENCE [LARGE SCALE GENOMIC DNA]</scope>
    <source>
        <strain evidence="2 3">CPCC 100088</strain>
    </source>
</reference>
<feature type="region of interest" description="Disordered" evidence="1">
    <location>
        <begin position="293"/>
        <end position="314"/>
    </location>
</feature>
<comment type="caution">
    <text evidence="2">The sequence shown here is derived from an EMBL/GenBank/DDBJ whole genome shotgun (WGS) entry which is preliminary data.</text>
</comment>
<reference evidence="2 3" key="1">
    <citation type="submission" date="2024-01" db="EMBL/GenBank/DDBJ databases">
        <authorList>
            <person name="Deng Y."/>
            <person name="Su J."/>
        </authorList>
    </citation>
    <scope>NUCLEOTIDE SEQUENCE [LARGE SCALE GENOMIC DNA]</scope>
    <source>
        <strain evidence="2 3">CPCC 100088</strain>
    </source>
</reference>
<gene>
    <name evidence="2" type="ORF">VSX56_11740</name>
</gene>
<sequence length="314" mass="34672">MTRRILILGMEGLFGAAAARAFRAAGWDVDRYQRGSDISIAARGARWILNAANPDQTTDLERELPELTKKVIAAAQNSGAAVMVPGNFQVYGRSGSAWGPDCPHAPVTRRAKARSEAEKRYREAADSSHSMVMLRAGDFIMPGAQSTVMNSVILNRLAKHEIAALGPAEKMHIHADLEDLTRVTVALAETADMGGGFLDIPFPGTRFSPRQLAESLSAQLDRKVRLTAYPWWRKGFGTAGRRIAPTRYMYQADQIIDEGPFRMLFPDYETKSLERIAFEHLYMRGMKVKPEGRAAAQSPRLQAHGQAMSTQTIL</sequence>
<evidence type="ECO:0008006" key="4">
    <source>
        <dbReference type="Google" id="ProtNLM"/>
    </source>
</evidence>
<dbReference type="EMBL" id="JAYWLC010000008">
    <property type="protein sequence ID" value="MER5172447.1"/>
    <property type="molecule type" value="Genomic_DNA"/>
</dbReference>
<accession>A0ABV1SHS1</accession>
<dbReference type="Proteomes" id="UP001438953">
    <property type="component" value="Unassembled WGS sequence"/>
</dbReference>
<dbReference type="Gene3D" id="3.40.50.720">
    <property type="entry name" value="NAD(P)-binding Rossmann-like Domain"/>
    <property type="match status" value="1"/>
</dbReference>
<organism evidence="2 3">
    <name type="scientific">Thioclava kandeliae</name>
    <dbReference type="NCBI Taxonomy" id="3070818"/>
    <lineage>
        <taxon>Bacteria</taxon>
        <taxon>Pseudomonadati</taxon>
        <taxon>Pseudomonadota</taxon>
        <taxon>Alphaproteobacteria</taxon>
        <taxon>Rhodobacterales</taxon>
        <taxon>Paracoccaceae</taxon>
        <taxon>Thioclava</taxon>
    </lineage>
</organism>